<protein>
    <recommendedName>
        <fullName evidence="3">Polymerase nucleotidyl transferase domain-containing protein</fullName>
    </recommendedName>
</protein>
<accession>A0A7K1V2W1</accession>
<organism evidence="1 2">
    <name type="scientific">Nocardia terrae</name>
    <dbReference type="NCBI Taxonomy" id="2675851"/>
    <lineage>
        <taxon>Bacteria</taxon>
        <taxon>Bacillati</taxon>
        <taxon>Actinomycetota</taxon>
        <taxon>Actinomycetes</taxon>
        <taxon>Mycobacteriales</taxon>
        <taxon>Nocardiaceae</taxon>
        <taxon>Nocardia</taxon>
    </lineage>
</organism>
<keyword evidence="2" id="KW-1185">Reference proteome</keyword>
<dbReference type="Proteomes" id="UP000466794">
    <property type="component" value="Unassembled WGS sequence"/>
</dbReference>
<dbReference type="AlphaFoldDB" id="A0A7K1V2W1"/>
<dbReference type="EMBL" id="WRPP01000005">
    <property type="protein sequence ID" value="MVU80966.1"/>
    <property type="molecule type" value="Genomic_DNA"/>
</dbReference>
<evidence type="ECO:0008006" key="3">
    <source>
        <dbReference type="Google" id="ProtNLM"/>
    </source>
</evidence>
<dbReference type="RefSeq" id="WP_157390501.1">
    <property type="nucleotide sequence ID" value="NZ_WRPP01000005.1"/>
</dbReference>
<reference evidence="1 2" key="1">
    <citation type="submission" date="2019-12" db="EMBL/GenBank/DDBJ databases">
        <title>Nocardia sp. nov. ET3-3 isolated from soil.</title>
        <authorList>
            <person name="Kanchanasin P."/>
            <person name="Tanasupawat S."/>
            <person name="Yuki M."/>
            <person name="Kudo T."/>
        </authorList>
    </citation>
    <scope>NUCLEOTIDE SEQUENCE [LARGE SCALE GENOMIC DNA]</scope>
    <source>
        <strain evidence="1 2">ET3-3</strain>
    </source>
</reference>
<proteinExistence type="predicted"/>
<gene>
    <name evidence="1" type="ORF">GPX89_27415</name>
</gene>
<sequence length="265" mass="28597">MEQVLAPDGERILLGAIDCAYKEFRGELAAGYAIGSLAHGGFAPLVSDIDVVLVLADCTAAARGRVAGVNAAVQRSFDGPLAQRVSIFWSDWAGIRQGAAAGCRLPAIDRLDLLESGRLLYGEDRRVGATLPQRDELICESAEFALGKIDAAYRAELGDPAGLIAAGPRAVTKTTLFPVRFLYTLGTGRIGRNEDAIDWYRGAAEPLVRAAGRWRHDGVDPAAEALLTEQLTGLYLEFAQTYRGALEELGRDDLAQRLEELRRTL</sequence>
<comment type="caution">
    <text evidence="1">The sequence shown here is derived from an EMBL/GenBank/DDBJ whole genome shotgun (WGS) entry which is preliminary data.</text>
</comment>
<evidence type="ECO:0000313" key="2">
    <source>
        <dbReference type="Proteomes" id="UP000466794"/>
    </source>
</evidence>
<evidence type="ECO:0000313" key="1">
    <source>
        <dbReference type="EMBL" id="MVU80966.1"/>
    </source>
</evidence>
<name>A0A7K1V2W1_9NOCA</name>